<dbReference type="Pfam" id="PF12937">
    <property type="entry name" value="F-box-like"/>
    <property type="match status" value="1"/>
</dbReference>
<dbReference type="Proteomes" id="UP000289340">
    <property type="component" value="Chromosome 15"/>
</dbReference>
<dbReference type="AlphaFoldDB" id="A0A445GWX6"/>
<dbReference type="InterPro" id="IPR013187">
    <property type="entry name" value="F-box-assoc_dom_typ3"/>
</dbReference>
<comment type="caution">
    <text evidence="2">The sequence shown here is derived from an EMBL/GenBank/DDBJ whole genome shotgun (WGS) entry which is preliminary data.</text>
</comment>
<dbReference type="PROSITE" id="PS50181">
    <property type="entry name" value="FBOX"/>
    <property type="match status" value="1"/>
</dbReference>
<dbReference type="InterPro" id="IPR001810">
    <property type="entry name" value="F-box_dom"/>
</dbReference>
<dbReference type="PANTHER" id="PTHR31672:SF13">
    <property type="entry name" value="F-BOX PROTEIN CPR30-LIKE"/>
    <property type="match status" value="1"/>
</dbReference>
<dbReference type="SUPFAM" id="SSF81383">
    <property type="entry name" value="F-box domain"/>
    <property type="match status" value="1"/>
</dbReference>
<dbReference type="EMBL" id="QZWG01000015">
    <property type="protein sequence ID" value="RZB65749.1"/>
    <property type="molecule type" value="Genomic_DNA"/>
</dbReference>
<dbReference type="Pfam" id="PF08268">
    <property type="entry name" value="FBA_3"/>
    <property type="match status" value="1"/>
</dbReference>
<dbReference type="Gene3D" id="1.20.1280.50">
    <property type="match status" value="1"/>
</dbReference>
<dbReference type="InterPro" id="IPR050796">
    <property type="entry name" value="SCF_F-box_component"/>
</dbReference>
<dbReference type="SMART" id="SM00256">
    <property type="entry name" value="FBOX"/>
    <property type="match status" value="1"/>
</dbReference>
<evidence type="ECO:0000313" key="3">
    <source>
        <dbReference type="Proteomes" id="UP000289340"/>
    </source>
</evidence>
<sequence length="420" mass="49557">MSDYLPEALVLQILYRLPPTTLVKCTSVCKAWNKIIRSHDFISSHLLHSLSNHTLSLLFPHYIFYNFNELRFRSSGTINTRNDFHTIAKLCYSFHVVNTVNGVICLSRNRSSHTSYTDLVILWNPFIRRHIQLPTPYFAFKTLLCSYYQLPSMFFVGFGFDSKTNDYKVVRICYLKYYENNDPPLVELYSLNEGASRIIETSSIDVRIESRLLSQCFLHGNVHWIAFENHMRELHFQYCVLIFNVEEENFKKIRLPIELSTLRSHDDLTISVINGCLSVIHYACDRERATHTVFNIWMKREPELWNKMYKVNYFQTVFDSVSLASSTSDEIFEFPLCGQFVPLGLVEYDREEITKLRIQSRAYHLFFNEYTPSLVLFNRENGPIWCPISKRCAERAHDEELEELNLNKDLLRVEFISEKY</sequence>
<dbReference type="Gramene" id="XM_028346258.1">
    <property type="protein sequence ID" value="XP_028202059.1"/>
    <property type="gene ID" value="LOC114386293"/>
</dbReference>
<dbReference type="PANTHER" id="PTHR31672">
    <property type="entry name" value="BNACNNG10540D PROTEIN"/>
    <property type="match status" value="1"/>
</dbReference>
<evidence type="ECO:0000313" key="2">
    <source>
        <dbReference type="EMBL" id="RZB65749.1"/>
    </source>
</evidence>
<gene>
    <name evidence="2" type="ORF">D0Y65_041703</name>
</gene>
<organism evidence="2 3">
    <name type="scientific">Glycine soja</name>
    <name type="common">Wild soybean</name>
    <dbReference type="NCBI Taxonomy" id="3848"/>
    <lineage>
        <taxon>Eukaryota</taxon>
        <taxon>Viridiplantae</taxon>
        <taxon>Streptophyta</taxon>
        <taxon>Embryophyta</taxon>
        <taxon>Tracheophyta</taxon>
        <taxon>Spermatophyta</taxon>
        <taxon>Magnoliopsida</taxon>
        <taxon>eudicotyledons</taxon>
        <taxon>Gunneridae</taxon>
        <taxon>Pentapetalae</taxon>
        <taxon>rosids</taxon>
        <taxon>fabids</taxon>
        <taxon>Fabales</taxon>
        <taxon>Fabaceae</taxon>
        <taxon>Papilionoideae</taxon>
        <taxon>50 kb inversion clade</taxon>
        <taxon>NPAAA clade</taxon>
        <taxon>indigoferoid/millettioid clade</taxon>
        <taxon>Phaseoleae</taxon>
        <taxon>Glycine</taxon>
        <taxon>Glycine subgen. Soja</taxon>
    </lineage>
</organism>
<proteinExistence type="predicted"/>
<dbReference type="CDD" id="cd22157">
    <property type="entry name" value="F-box_AtFBW1-like"/>
    <property type="match status" value="1"/>
</dbReference>
<dbReference type="InterPro" id="IPR036047">
    <property type="entry name" value="F-box-like_dom_sf"/>
</dbReference>
<accession>A0A445GWX6</accession>
<evidence type="ECO:0000259" key="1">
    <source>
        <dbReference type="PROSITE" id="PS50181"/>
    </source>
</evidence>
<keyword evidence="3" id="KW-1185">Reference proteome</keyword>
<feature type="domain" description="F-box" evidence="1">
    <location>
        <begin position="1"/>
        <end position="45"/>
    </location>
</feature>
<protein>
    <submittedName>
        <fullName evidence="2">F-box protein CPR1</fullName>
    </submittedName>
</protein>
<name>A0A445GWX6_GLYSO</name>
<dbReference type="NCBIfam" id="TIGR01640">
    <property type="entry name" value="F_box_assoc_1"/>
    <property type="match status" value="1"/>
</dbReference>
<reference evidence="2 3" key="1">
    <citation type="submission" date="2018-09" db="EMBL/GenBank/DDBJ databases">
        <title>A high-quality reference genome of wild soybean provides a powerful tool to mine soybean genomes.</title>
        <authorList>
            <person name="Xie M."/>
            <person name="Chung C.Y.L."/>
            <person name="Li M.-W."/>
            <person name="Wong F.-L."/>
            <person name="Chan T.-F."/>
            <person name="Lam H.-M."/>
        </authorList>
    </citation>
    <scope>NUCLEOTIDE SEQUENCE [LARGE SCALE GENOMIC DNA]</scope>
    <source>
        <strain evidence="3">cv. W05</strain>
        <tissue evidence="2">Hypocotyl of etiolated seedlings</tissue>
    </source>
</reference>
<dbReference type="InterPro" id="IPR017451">
    <property type="entry name" value="F-box-assoc_interact_dom"/>
</dbReference>